<gene>
    <name evidence="1" type="ORF">g.49821</name>
</gene>
<organism evidence="1">
    <name type="scientific">Cuerna arida</name>
    <dbReference type="NCBI Taxonomy" id="1464854"/>
    <lineage>
        <taxon>Eukaryota</taxon>
        <taxon>Metazoa</taxon>
        <taxon>Ecdysozoa</taxon>
        <taxon>Arthropoda</taxon>
        <taxon>Hexapoda</taxon>
        <taxon>Insecta</taxon>
        <taxon>Pterygota</taxon>
        <taxon>Neoptera</taxon>
        <taxon>Paraneoptera</taxon>
        <taxon>Hemiptera</taxon>
        <taxon>Auchenorrhyncha</taxon>
        <taxon>Membracoidea</taxon>
        <taxon>Cicadellidae</taxon>
        <taxon>Cicadellinae</taxon>
        <taxon>Proconiini</taxon>
        <taxon>Cuerna</taxon>
    </lineage>
</organism>
<proteinExistence type="predicted"/>
<name>A0A1B6GBL7_9HEMI</name>
<accession>A0A1B6GBL7</accession>
<sequence length="194" mass="22588">MLVLLGDLNVNLLEPESPEAKYFNRILQTVGLAQFVKEPTRITETTSSLIDVIIADETLNPEVGLVDTSNIFTEKGKRITDHKLIYCEVPFRKQKSRAKFISYRDLKNFNCEKFINIAFSISWDDAMKSHDVDEITSMLHMHILHVFDECAPITRKRITRKKSPWRDLNVKHLTEKKNKCKNDYLVFKTQASRD</sequence>
<dbReference type="EMBL" id="GECZ01009948">
    <property type="protein sequence ID" value="JAS59821.1"/>
    <property type="molecule type" value="Transcribed_RNA"/>
</dbReference>
<dbReference type="PANTHER" id="PTHR33776:SF4">
    <property type="entry name" value="ENDONUCLEASE_EXONUCLEASE_PHOSPHATASE DOMAIN-CONTAINING PROTEIN"/>
    <property type="match status" value="1"/>
</dbReference>
<reference evidence="1" key="1">
    <citation type="submission" date="2015-11" db="EMBL/GenBank/DDBJ databases">
        <title>De novo transcriptome assembly of four potential Pierce s Disease insect vectors from Arizona vineyards.</title>
        <authorList>
            <person name="Tassone E.E."/>
        </authorList>
    </citation>
    <scope>NUCLEOTIDE SEQUENCE</scope>
</reference>
<dbReference type="AlphaFoldDB" id="A0A1B6GBL7"/>
<protein>
    <recommendedName>
        <fullName evidence="2">Endonuclease/exonuclease/phosphatase domain-containing protein</fullName>
    </recommendedName>
</protein>
<evidence type="ECO:0000313" key="1">
    <source>
        <dbReference type="EMBL" id="JAS59821.1"/>
    </source>
</evidence>
<dbReference type="PANTHER" id="PTHR33776">
    <property type="entry name" value="ENDO/EXONUCLEASE/PHOSPHATASE DOMAIN-CONTAINING PROTEIN"/>
    <property type="match status" value="1"/>
</dbReference>
<evidence type="ECO:0008006" key="2">
    <source>
        <dbReference type="Google" id="ProtNLM"/>
    </source>
</evidence>
<feature type="non-terminal residue" evidence="1">
    <location>
        <position position="194"/>
    </location>
</feature>